<organism evidence="5 6">
    <name type="scientific">Penicillium decumbens</name>
    <dbReference type="NCBI Taxonomy" id="69771"/>
    <lineage>
        <taxon>Eukaryota</taxon>
        <taxon>Fungi</taxon>
        <taxon>Dikarya</taxon>
        <taxon>Ascomycota</taxon>
        <taxon>Pezizomycotina</taxon>
        <taxon>Eurotiomycetes</taxon>
        <taxon>Eurotiomycetidae</taxon>
        <taxon>Eurotiales</taxon>
        <taxon>Aspergillaceae</taxon>
        <taxon>Penicillium</taxon>
    </lineage>
</organism>
<dbReference type="GO" id="GO:0005739">
    <property type="term" value="C:mitochondrion"/>
    <property type="evidence" value="ECO:0007669"/>
    <property type="project" value="TreeGrafter"/>
</dbReference>
<name>A0A1V6PDF1_PENDC</name>
<dbReference type="STRING" id="69771.A0A1V6PDF1"/>
<dbReference type="EMBL" id="MDYL01000008">
    <property type="protein sequence ID" value="OQD75110.1"/>
    <property type="molecule type" value="Genomic_DNA"/>
</dbReference>
<evidence type="ECO:0000256" key="2">
    <source>
        <dbReference type="SAM" id="MobiDB-lite"/>
    </source>
</evidence>
<dbReference type="Proteomes" id="UP000191522">
    <property type="component" value="Unassembled WGS sequence"/>
</dbReference>
<sequence length="463" mass="50614">MRNEEVVENEYNQSEQFTNPHSPTSHMEKLKLYSSFNLDFLYFSAIESYPRRLSIMAQETVRPAFAGRERPLLSYGIDFRAAAARHATETFNASRIYVICSGSLARNTDSLDRLTTALGPEKVVGRRIGMQSHTLWSEVLEIVEDARNVRADLLLTLGAGSLTDGAKIAALALANQAYNREELETLAQGPNKRAVINAPTIPIISVPTSLSAGEYSNFAGGTEDHSRRKYSFQAPLRGPQLIILDPELTGNTPDSIWLSTGVRAVDHCIETLCAVIGTTPESDKLAQNALGLLVPGLLKCKKSRTDRDAHLQCQLGSVGAMAACTSGSVELGASHGIGHQLGPLGVGHGETSCILLPAVCKYNAKHNANRERQARVREFLIHDPVVLEVLRSRNVDIETADLGDILDAVIREIGMPRSLSDVKVGRDKLDALAAHSLHDRWCKTNPVPLKEKEQVLEILEMVV</sequence>
<evidence type="ECO:0000313" key="5">
    <source>
        <dbReference type="EMBL" id="OQD75110.1"/>
    </source>
</evidence>
<dbReference type="Gene3D" id="1.20.1090.10">
    <property type="entry name" value="Dehydroquinate synthase-like - alpha domain"/>
    <property type="match status" value="1"/>
</dbReference>
<dbReference type="Pfam" id="PF25137">
    <property type="entry name" value="ADH_Fe_C"/>
    <property type="match status" value="1"/>
</dbReference>
<gene>
    <name evidence="5" type="ORF">PENDEC_c008G02082</name>
</gene>
<feature type="domain" description="Alcohol dehydrogenase iron-type/glycerol dehydrogenase GldA" evidence="3">
    <location>
        <begin position="87"/>
        <end position="246"/>
    </location>
</feature>
<keyword evidence="1" id="KW-0560">Oxidoreductase</keyword>
<evidence type="ECO:0000313" key="6">
    <source>
        <dbReference type="Proteomes" id="UP000191522"/>
    </source>
</evidence>
<dbReference type="GO" id="GO:0046872">
    <property type="term" value="F:metal ion binding"/>
    <property type="evidence" value="ECO:0007669"/>
    <property type="project" value="InterPro"/>
</dbReference>
<dbReference type="Pfam" id="PF00465">
    <property type="entry name" value="Fe-ADH"/>
    <property type="match status" value="1"/>
</dbReference>
<feature type="region of interest" description="Disordered" evidence="2">
    <location>
        <begin position="1"/>
        <end position="25"/>
    </location>
</feature>
<dbReference type="PANTHER" id="PTHR11496">
    <property type="entry name" value="ALCOHOL DEHYDROGENASE"/>
    <property type="match status" value="1"/>
</dbReference>
<keyword evidence="6" id="KW-1185">Reference proteome</keyword>
<dbReference type="InterPro" id="IPR039697">
    <property type="entry name" value="Alcohol_dehydrogenase_Fe"/>
</dbReference>
<dbReference type="Gene3D" id="3.40.50.1970">
    <property type="match status" value="1"/>
</dbReference>
<feature type="domain" description="Fe-containing alcohol dehydrogenase-like C-terminal" evidence="4">
    <location>
        <begin position="259"/>
        <end position="461"/>
    </location>
</feature>
<dbReference type="PANTHER" id="PTHR11496:SF107">
    <property type="entry name" value="ALCOHOL DEHYDROGENASE, PUTATIVE (AFU_ORTHOLOGUE AFUA_1G06800)-RELATED"/>
    <property type="match status" value="1"/>
</dbReference>
<evidence type="ECO:0000256" key="1">
    <source>
        <dbReference type="ARBA" id="ARBA00023002"/>
    </source>
</evidence>
<dbReference type="OrthoDB" id="339764at2759"/>
<dbReference type="AlphaFoldDB" id="A0A1V6PDF1"/>
<proteinExistence type="predicted"/>
<dbReference type="CDD" id="cd08192">
    <property type="entry name" value="MAR-like"/>
    <property type="match status" value="1"/>
</dbReference>
<accession>A0A1V6PDF1</accession>
<dbReference type="InterPro" id="IPR056798">
    <property type="entry name" value="ADH_Fe_C"/>
</dbReference>
<comment type="caution">
    <text evidence="5">The sequence shown here is derived from an EMBL/GenBank/DDBJ whole genome shotgun (WGS) entry which is preliminary data.</text>
</comment>
<feature type="compositionally biased region" description="Polar residues" evidence="2">
    <location>
        <begin position="10"/>
        <end position="25"/>
    </location>
</feature>
<dbReference type="GO" id="GO:0004022">
    <property type="term" value="F:alcohol dehydrogenase (NAD+) activity"/>
    <property type="evidence" value="ECO:0007669"/>
    <property type="project" value="TreeGrafter"/>
</dbReference>
<dbReference type="InterPro" id="IPR001670">
    <property type="entry name" value="ADH_Fe/GldA"/>
</dbReference>
<reference evidence="6" key="1">
    <citation type="journal article" date="2017" name="Nat. Microbiol.">
        <title>Global analysis of biosynthetic gene clusters reveals vast potential of secondary metabolite production in Penicillium species.</title>
        <authorList>
            <person name="Nielsen J.C."/>
            <person name="Grijseels S."/>
            <person name="Prigent S."/>
            <person name="Ji B."/>
            <person name="Dainat J."/>
            <person name="Nielsen K.F."/>
            <person name="Frisvad J.C."/>
            <person name="Workman M."/>
            <person name="Nielsen J."/>
        </authorList>
    </citation>
    <scope>NUCLEOTIDE SEQUENCE [LARGE SCALE GENOMIC DNA]</scope>
    <source>
        <strain evidence="6">IBT 11843</strain>
    </source>
</reference>
<evidence type="ECO:0000259" key="4">
    <source>
        <dbReference type="Pfam" id="PF25137"/>
    </source>
</evidence>
<dbReference type="OMA" id="GTRIGMQ"/>
<evidence type="ECO:0000259" key="3">
    <source>
        <dbReference type="Pfam" id="PF00465"/>
    </source>
</evidence>
<dbReference type="SUPFAM" id="SSF56796">
    <property type="entry name" value="Dehydroquinate synthase-like"/>
    <property type="match status" value="1"/>
</dbReference>
<protein>
    <submittedName>
        <fullName evidence="5">Uncharacterized protein</fullName>
    </submittedName>
</protein>